<evidence type="ECO:0000313" key="2">
    <source>
        <dbReference type="EMBL" id="MFL9834296.1"/>
    </source>
</evidence>
<evidence type="ECO:0000256" key="1">
    <source>
        <dbReference type="SAM" id="Phobius"/>
    </source>
</evidence>
<organism evidence="2 3">
    <name type="scientific">Chryseobacterium terrae</name>
    <dbReference type="NCBI Taxonomy" id="3163299"/>
    <lineage>
        <taxon>Bacteria</taxon>
        <taxon>Pseudomonadati</taxon>
        <taxon>Bacteroidota</taxon>
        <taxon>Flavobacteriia</taxon>
        <taxon>Flavobacteriales</taxon>
        <taxon>Weeksellaceae</taxon>
        <taxon>Chryseobacterium group</taxon>
        <taxon>Chryseobacterium</taxon>
    </lineage>
</organism>
<feature type="transmembrane region" description="Helical" evidence="1">
    <location>
        <begin position="29"/>
        <end position="51"/>
    </location>
</feature>
<proteinExistence type="predicted"/>
<gene>
    <name evidence="2" type="ORF">ABS765_09695</name>
</gene>
<sequence>MEIDESKYYNNEFAYRIQRNFQSKNKIKSVLNIYIITGIICFIFSGLYFSFSFFKYDLSSDQTIMLIFCGVSISISIISKMFLNLYKEKEKNRIYIQNKIIKIANFLNNWEDFERVLNRIIHNENLSENKFSYKENIDVLMHLNVISIKDSINLERALNIRNHVVHGESQFSYELVDKLSTEVEKITDKLIANYKYFR</sequence>
<feature type="transmembrane region" description="Helical" evidence="1">
    <location>
        <begin position="63"/>
        <end position="83"/>
    </location>
</feature>
<name>A0ABW8Y290_9FLAO</name>
<dbReference type="Proteomes" id="UP001629058">
    <property type="component" value="Unassembled WGS sequence"/>
</dbReference>
<evidence type="ECO:0008006" key="4">
    <source>
        <dbReference type="Google" id="ProtNLM"/>
    </source>
</evidence>
<accession>A0ABW8Y290</accession>
<evidence type="ECO:0000313" key="3">
    <source>
        <dbReference type="Proteomes" id="UP001629058"/>
    </source>
</evidence>
<keyword evidence="1" id="KW-1133">Transmembrane helix</keyword>
<comment type="caution">
    <text evidence="2">The sequence shown here is derived from an EMBL/GenBank/DDBJ whole genome shotgun (WGS) entry which is preliminary data.</text>
</comment>
<keyword evidence="1" id="KW-0472">Membrane</keyword>
<reference evidence="2 3" key="1">
    <citation type="submission" date="2024-06" db="EMBL/GenBank/DDBJ databases">
        <authorList>
            <person name="Kaempfer P."/>
            <person name="Viver T."/>
        </authorList>
    </citation>
    <scope>NUCLEOTIDE SEQUENCE [LARGE SCALE GENOMIC DNA]</scope>
    <source>
        <strain evidence="2 3">ST-37</strain>
    </source>
</reference>
<keyword evidence="3" id="KW-1185">Reference proteome</keyword>
<keyword evidence="1" id="KW-0812">Transmembrane</keyword>
<dbReference type="EMBL" id="JBELPY010000005">
    <property type="protein sequence ID" value="MFL9834296.1"/>
    <property type="molecule type" value="Genomic_DNA"/>
</dbReference>
<protein>
    <recommendedName>
        <fullName evidence="4">RiboL-PSP-HEPN domain-containing protein</fullName>
    </recommendedName>
</protein>
<dbReference type="RefSeq" id="WP_408089992.1">
    <property type="nucleotide sequence ID" value="NZ_JBELPY010000005.1"/>
</dbReference>